<dbReference type="Pfam" id="PF00089">
    <property type="entry name" value="Trypsin"/>
    <property type="match status" value="1"/>
</dbReference>
<feature type="domain" description="HYR" evidence="12">
    <location>
        <begin position="232"/>
        <end position="313"/>
    </location>
</feature>
<dbReference type="FunFam" id="2.40.10.10:FF:000146">
    <property type="entry name" value="Serine protease 53"/>
    <property type="match status" value="1"/>
</dbReference>
<dbReference type="InterPro" id="IPR001254">
    <property type="entry name" value="Trypsin_dom"/>
</dbReference>
<dbReference type="InterPro" id="IPR009003">
    <property type="entry name" value="Peptidase_S1_PA"/>
</dbReference>
<dbReference type="PANTHER" id="PTHR24252">
    <property type="entry name" value="ACROSIN-RELATED"/>
    <property type="match status" value="1"/>
</dbReference>
<dbReference type="PROSITE" id="PS50240">
    <property type="entry name" value="TRYPSIN_DOM"/>
    <property type="match status" value="1"/>
</dbReference>
<evidence type="ECO:0000256" key="6">
    <source>
        <dbReference type="ARBA" id="ARBA00022801"/>
    </source>
</evidence>
<dbReference type="EMBL" id="MRZV01000121">
    <property type="protein sequence ID" value="PIK58134.1"/>
    <property type="molecule type" value="Genomic_DNA"/>
</dbReference>
<dbReference type="STRING" id="307972.A0A2G8LCZ9"/>
<dbReference type="AlphaFoldDB" id="A0A2G8LCZ9"/>
<evidence type="ECO:0000256" key="4">
    <source>
        <dbReference type="ARBA" id="ARBA00022729"/>
    </source>
</evidence>
<dbReference type="GO" id="GO:0006508">
    <property type="term" value="P:proteolysis"/>
    <property type="evidence" value="ECO:0007669"/>
    <property type="project" value="UniProtKB-KW"/>
</dbReference>
<evidence type="ECO:0000313" key="14">
    <source>
        <dbReference type="Proteomes" id="UP000230750"/>
    </source>
</evidence>
<dbReference type="SMART" id="SM00020">
    <property type="entry name" value="Tryp_SPc"/>
    <property type="match status" value="1"/>
</dbReference>
<dbReference type="SMART" id="SM00042">
    <property type="entry name" value="CUB"/>
    <property type="match status" value="1"/>
</dbReference>
<keyword evidence="5" id="KW-0677">Repeat</keyword>
<dbReference type="OrthoDB" id="9448935at2759"/>
<dbReference type="PROSITE" id="PS50825">
    <property type="entry name" value="HYR"/>
    <property type="match status" value="3"/>
</dbReference>
<accession>A0A2G8LCZ9</accession>
<feature type="domain" description="HYR" evidence="12">
    <location>
        <begin position="501"/>
        <end position="582"/>
    </location>
</feature>
<evidence type="ECO:0000256" key="5">
    <source>
        <dbReference type="ARBA" id="ARBA00022737"/>
    </source>
</evidence>
<dbReference type="PROSITE" id="PS00134">
    <property type="entry name" value="TRYPSIN_HIS"/>
    <property type="match status" value="1"/>
</dbReference>
<keyword evidence="14" id="KW-1185">Reference proteome</keyword>
<dbReference type="CDD" id="cd00190">
    <property type="entry name" value="Tryp_SPc"/>
    <property type="match status" value="1"/>
</dbReference>
<dbReference type="SUPFAM" id="SSF50494">
    <property type="entry name" value="Trypsin-like serine proteases"/>
    <property type="match status" value="1"/>
</dbReference>
<feature type="domain" description="Peptidase S1" evidence="11">
    <location>
        <begin position="595"/>
        <end position="831"/>
    </location>
</feature>
<keyword evidence="9" id="KW-1015">Disulfide bond</keyword>
<dbReference type="GO" id="GO:0005576">
    <property type="term" value="C:extracellular region"/>
    <property type="evidence" value="ECO:0007669"/>
    <property type="project" value="UniProtKB-SubCell"/>
</dbReference>
<evidence type="ECO:0000256" key="10">
    <source>
        <dbReference type="SAM" id="Phobius"/>
    </source>
</evidence>
<dbReference type="InterPro" id="IPR036364">
    <property type="entry name" value="SEA_dom_sf"/>
</dbReference>
<dbReference type="SUPFAM" id="SSF82671">
    <property type="entry name" value="SEA domain"/>
    <property type="match status" value="1"/>
</dbReference>
<keyword evidence="2" id="KW-0964">Secreted</keyword>
<keyword evidence="10" id="KW-1133">Transmembrane helix</keyword>
<dbReference type="GO" id="GO:0004252">
    <property type="term" value="F:serine-type endopeptidase activity"/>
    <property type="evidence" value="ECO:0007669"/>
    <property type="project" value="InterPro"/>
</dbReference>
<evidence type="ECO:0000256" key="8">
    <source>
        <dbReference type="ARBA" id="ARBA00023145"/>
    </source>
</evidence>
<gene>
    <name evidence="13" type="ORF">BSL78_04933</name>
</gene>
<protein>
    <recommendedName>
        <fullName evidence="15">HYR domain-containing protein</fullName>
    </recommendedName>
</protein>
<dbReference type="InterPro" id="IPR043504">
    <property type="entry name" value="Peptidase_S1_PA_chymotrypsin"/>
</dbReference>
<dbReference type="Pfam" id="PF02494">
    <property type="entry name" value="HYR"/>
    <property type="match status" value="3"/>
</dbReference>
<evidence type="ECO:0000259" key="12">
    <source>
        <dbReference type="PROSITE" id="PS50825"/>
    </source>
</evidence>
<keyword evidence="10" id="KW-0472">Membrane</keyword>
<evidence type="ECO:0000256" key="2">
    <source>
        <dbReference type="ARBA" id="ARBA00022525"/>
    </source>
</evidence>
<dbReference type="InterPro" id="IPR001314">
    <property type="entry name" value="Peptidase_S1A"/>
</dbReference>
<evidence type="ECO:0000256" key="9">
    <source>
        <dbReference type="ARBA" id="ARBA00023157"/>
    </source>
</evidence>
<evidence type="ECO:0008006" key="15">
    <source>
        <dbReference type="Google" id="ProtNLM"/>
    </source>
</evidence>
<dbReference type="InterPro" id="IPR013783">
    <property type="entry name" value="Ig-like_fold"/>
</dbReference>
<evidence type="ECO:0000256" key="7">
    <source>
        <dbReference type="ARBA" id="ARBA00022825"/>
    </source>
</evidence>
<keyword evidence="10" id="KW-0812">Transmembrane</keyword>
<evidence type="ECO:0000313" key="13">
    <source>
        <dbReference type="EMBL" id="PIK58134.1"/>
    </source>
</evidence>
<dbReference type="Gene3D" id="2.60.40.10">
    <property type="entry name" value="Immunoglobulins"/>
    <property type="match status" value="1"/>
</dbReference>
<keyword evidence="4" id="KW-0732">Signal</keyword>
<dbReference type="Gene3D" id="2.60.120.290">
    <property type="entry name" value="Spermadhesin, CUB domain"/>
    <property type="match status" value="1"/>
</dbReference>
<reference evidence="13 14" key="1">
    <citation type="journal article" date="2017" name="PLoS Biol.">
        <title>The sea cucumber genome provides insights into morphological evolution and visceral regeneration.</title>
        <authorList>
            <person name="Zhang X."/>
            <person name="Sun L."/>
            <person name="Yuan J."/>
            <person name="Sun Y."/>
            <person name="Gao Y."/>
            <person name="Zhang L."/>
            <person name="Li S."/>
            <person name="Dai H."/>
            <person name="Hamel J.F."/>
            <person name="Liu C."/>
            <person name="Yu Y."/>
            <person name="Liu S."/>
            <person name="Lin W."/>
            <person name="Guo K."/>
            <person name="Jin S."/>
            <person name="Xu P."/>
            <person name="Storey K.B."/>
            <person name="Huan P."/>
            <person name="Zhang T."/>
            <person name="Zhou Y."/>
            <person name="Zhang J."/>
            <person name="Lin C."/>
            <person name="Li X."/>
            <person name="Xing L."/>
            <person name="Huo D."/>
            <person name="Sun M."/>
            <person name="Wang L."/>
            <person name="Mercier A."/>
            <person name="Li F."/>
            <person name="Yang H."/>
            <person name="Xiang J."/>
        </authorList>
    </citation>
    <scope>NUCLEOTIDE SEQUENCE [LARGE SCALE GENOMIC DNA]</scope>
    <source>
        <strain evidence="13">Shaxun</strain>
        <tissue evidence="13">Muscle</tissue>
    </source>
</reference>
<dbReference type="PANTHER" id="PTHR24252:SF7">
    <property type="entry name" value="HYALIN"/>
    <property type="match status" value="1"/>
</dbReference>
<name>A0A2G8LCZ9_STIJA</name>
<dbReference type="SUPFAM" id="SSF49854">
    <property type="entry name" value="Spermadhesin, CUB domain"/>
    <property type="match status" value="1"/>
</dbReference>
<dbReference type="InterPro" id="IPR035914">
    <property type="entry name" value="Sperma_CUB_dom_sf"/>
</dbReference>
<organism evidence="13 14">
    <name type="scientific">Stichopus japonicus</name>
    <name type="common">Sea cucumber</name>
    <dbReference type="NCBI Taxonomy" id="307972"/>
    <lineage>
        <taxon>Eukaryota</taxon>
        <taxon>Metazoa</taxon>
        <taxon>Echinodermata</taxon>
        <taxon>Eleutherozoa</taxon>
        <taxon>Echinozoa</taxon>
        <taxon>Holothuroidea</taxon>
        <taxon>Aspidochirotacea</taxon>
        <taxon>Aspidochirotida</taxon>
        <taxon>Stichopodidae</taxon>
        <taxon>Apostichopus</taxon>
    </lineage>
</organism>
<keyword evidence="7" id="KW-0720">Serine protease</keyword>
<dbReference type="PRINTS" id="PR00722">
    <property type="entry name" value="CHYMOTRYPSIN"/>
</dbReference>
<feature type="transmembrane region" description="Helical" evidence="10">
    <location>
        <begin position="30"/>
        <end position="57"/>
    </location>
</feature>
<keyword evidence="8" id="KW-0865">Zymogen</keyword>
<dbReference type="InterPro" id="IPR000859">
    <property type="entry name" value="CUB_dom"/>
</dbReference>
<keyword evidence="3" id="KW-0645">Protease</keyword>
<sequence>MRSSEVWQGAPRQGYPNGSPGPIGGIGNGAIFGCACVCVIVVVAVIAGVALGLVFGLSPSNNTAGNDANVPVIPGVPAAPTQPPNNPSITSNDIVAIDTTLDTTIPFNSDFNDPSSTAFEILGTLVLPPIGSSFMSSNLASVYQGSELISATDVNGNTRVVVRSRFLARPPLVVTDQNAALSSGTILANSVLETDAEDGRIQNNLNVVLGSVQSTAVGINIAEGNPGNGGPTGTANSLSIACPGDVVAVVQNEGDSVAVTWDPPVISNADGAVSISYSPAPNSLFDFGRTVVVVTVADASTAVQCNFDVNVQVGTSSFVIICPNDITVGTQPGETFARVNFNAPQVIGQTNGRVTFTYDPPQTTTFPIGSSTVVVTVETNVRHDVHICCHSQSSLRCVLGQDALTHLPLSNQGLNGYLRDEELPIVTCDAGGVRDTDVGQDYATIMWTTPTATDNMDNTLTVTVSRSEGRFPIGTHTIIATATDSSGNIGTCSWTYTVRDVELPVVTCPPLLNVRLPSTHTTVVVEYENLITATDNVGTGVIINVHPSDLRPFAAGTYNPVATATDSSGNSNSCTFTLTVSDNCGKSGQTLTPRIIGGEDAGAGQFPWIASLSSGSHFCGSAIINENWVVTAAHCPDLLGVDVITGDVSLLTASSQRRTRRVTKVIQHSSYLAPPAHDIALLKLDSPLIMTDFIQPACLTTEEEEEDLFGSGECRVAGWGTLIADATAPPSDTLKVVTVNVYTEQECEDIYNANVPLGTRITSINICAGLLEGGRDACFGDSGGGLVCPDSSNTWHVVGLVSSGRGCAEANAPGIYTRTSQFNDFIYAYLGAELVVVEPNNMASFSSPLEGNQYPNNVVKGWRFRRFGGTGIRLEFAQFDVAAGDTLTVGQGLDPSDETSILRVMESDFSSVVLEYPGHTNLWFRFISNRSRTAQGFLIRVYVII</sequence>
<dbReference type="Proteomes" id="UP000230750">
    <property type="component" value="Unassembled WGS sequence"/>
</dbReference>
<dbReference type="Gene3D" id="2.40.10.10">
    <property type="entry name" value="Trypsin-like serine proteases"/>
    <property type="match status" value="1"/>
</dbReference>
<comment type="caution">
    <text evidence="13">The sequence shown here is derived from an EMBL/GenBank/DDBJ whole genome shotgun (WGS) entry which is preliminary data.</text>
</comment>
<dbReference type="InterPro" id="IPR018114">
    <property type="entry name" value="TRYPSIN_HIS"/>
</dbReference>
<evidence type="ECO:0000256" key="3">
    <source>
        <dbReference type="ARBA" id="ARBA00022670"/>
    </source>
</evidence>
<comment type="subcellular location">
    <subcellularLocation>
        <location evidence="1">Secreted</location>
    </subcellularLocation>
</comment>
<keyword evidence="6" id="KW-0378">Hydrolase</keyword>
<dbReference type="InterPro" id="IPR003410">
    <property type="entry name" value="HYR_dom"/>
</dbReference>
<proteinExistence type="predicted"/>
<evidence type="ECO:0000259" key="11">
    <source>
        <dbReference type="PROSITE" id="PS50240"/>
    </source>
</evidence>
<dbReference type="PROSITE" id="PS51257">
    <property type="entry name" value="PROKAR_LIPOPROTEIN"/>
    <property type="match status" value="1"/>
</dbReference>
<evidence type="ECO:0000256" key="1">
    <source>
        <dbReference type="ARBA" id="ARBA00004613"/>
    </source>
</evidence>
<feature type="domain" description="HYR" evidence="12">
    <location>
        <begin position="419"/>
        <end position="500"/>
    </location>
</feature>